<dbReference type="AlphaFoldDB" id="X6MBQ9"/>
<accession>X6MBQ9</accession>
<keyword evidence="2" id="KW-1185">Reference proteome</keyword>
<dbReference type="EMBL" id="ASPP01022476">
    <property type="protein sequence ID" value="ETO11433.1"/>
    <property type="molecule type" value="Genomic_DNA"/>
</dbReference>
<evidence type="ECO:0000313" key="1">
    <source>
        <dbReference type="EMBL" id="ETO11433.1"/>
    </source>
</evidence>
<protein>
    <submittedName>
        <fullName evidence="1">Uncharacterized protein</fullName>
    </submittedName>
</protein>
<evidence type="ECO:0000313" key="2">
    <source>
        <dbReference type="Proteomes" id="UP000023152"/>
    </source>
</evidence>
<gene>
    <name evidence="1" type="ORF">RFI_25943</name>
</gene>
<comment type="caution">
    <text evidence="1">The sequence shown here is derived from an EMBL/GenBank/DDBJ whole genome shotgun (WGS) entry which is preliminary data.</text>
</comment>
<proteinExistence type="predicted"/>
<reference evidence="1 2" key="1">
    <citation type="journal article" date="2013" name="Curr. Biol.">
        <title>The Genome of the Foraminiferan Reticulomyxa filosa.</title>
        <authorList>
            <person name="Glockner G."/>
            <person name="Hulsmann N."/>
            <person name="Schleicher M."/>
            <person name="Noegel A.A."/>
            <person name="Eichinger L."/>
            <person name="Gallinger C."/>
            <person name="Pawlowski J."/>
            <person name="Sierra R."/>
            <person name="Euteneuer U."/>
            <person name="Pillet L."/>
            <person name="Moustafa A."/>
            <person name="Platzer M."/>
            <person name="Groth M."/>
            <person name="Szafranski K."/>
            <person name="Schliwa M."/>
        </authorList>
    </citation>
    <scope>NUCLEOTIDE SEQUENCE [LARGE SCALE GENOMIC DNA]</scope>
</reference>
<sequence length="114" mass="13804">MCFLEKKKKIVKKIEIGAWLKSTQNDICFFVFWVGKNVGKVWGKLILNGEKIIVEKMGKNLKKLLIKIMEKNVEKIFKIKKKRRKNERKMIRKEKGKRKKKEKQNRFLFFLFLS</sequence>
<name>X6MBQ9_RETFI</name>
<dbReference type="Proteomes" id="UP000023152">
    <property type="component" value="Unassembled WGS sequence"/>
</dbReference>
<organism evidence="1 2">
    <name type="scientific">Reticulomyxa filosa</name>
    <dbReference type="NCBI Taxonomy" id="46433"/>
    <lineage>
        <taxon>Eukaryota</taxon>
        <taxon>Sar</taxon>
        <taxon>Rhizaria</taxon>
        <taxon>Retaria</taxon>
        <taxon>Foraminifera</taxon>
        <taxon>Monothalamids</taxon>
        <taxon>Reticulomyxidae</taxon>
        <taxon>Reticulomyxa</taxon>
    </lineage>
</organism>